<dbReference type="EMBL" id="VSWC01000079">
    <property type="protein sequence ID" value="KAA1094722.1"/>
    <property type="molecule type" value="Genomic_DNA"/>
</dbReference>
<accession>A0A5B0P1I0</accession>
<gene>
    <name evidence="1" type="ORF">PGT21_028896</name>
</gene>
<reference evidence="1 2" key="1">
    <citation type="submission" date="2019-05" db="EMBL/GenBank/DDBJ databases">
        <title>Emergence of the Ug99 lineage of the wheat stem rust pathogen through somatic hybridization.</title>
        <authorList>
            <person name="Li F."/>
            <person name="Upadhyaya N.M."/>
            <person name="Sperschneider J."/>
            <person name="Matny O."/>
            <person name="Nguyen-Phuc H."/>
            <person name="Mago R."/>
            <person name="Raley C."/>
            <person name="Miller M.E."/>
            <person name="Silverstein K.A.T."/>
            <person name="Henningsen E."/>
            <person name="Hirsch C.D."/>
            <person name="Visser B."/>
            <person name="Pretorius Z.A."/>
            <person name="Steffenson B.J."/>
            <person name="Schwessinger B."/>
            <person name="Dodds P.N."/>
            <person name="Figueroa M."/>
        </authorList>
    </citation>
    <scope>NUCLEOTIDE SEQUENCE [LARGE SCALE GENOMIC DNA]</scope>
    <source>
        <strain evidence="1">21-0</strain>
    </source>
</reference>
<protein>
    <submittedName>
        <fullName evidence="1">Uncharacterized protein</fullName>
    </submittedName>
</protein>
<name>A0A5B0P1I0_PUCGR</name>
<evidence type="ECO:0000313" key="2">
    <source>
        <dbReference type="Proteomes" id="UP000324748"/>
    </source>
</evidence>
<dbReference type="Proteomes" id="UP000324748">
    <property type="component" value="Unassembled WGS sequence"/>
</dbReference>
<organism evidence="1 2">
    <name type="scientific">Puccinia graminis f. sp. tritici</name>
    <dbReference type="NCBI Taxonomy" id="56615"/>
    <lineage>
        <taxon>Eukaryota</taxon>
        <taxon>Fungi</taxon>
        <taxon>Dikarya</taxon>
        <taxon>Basidiomycota</taxon>
        <taxon>Pucciniomycotina</taxon>
        <taxon>Pucciniomycetes</taxon>
        <taxon>Pucciniales</taxon>
        <taxon>Pucciniaceae</taxon>
        <taxon>Puccinia</taxon>
    </lineage>
</organism>
<keyword evidence="2" id="KW-1185">Reference proteome</keyword>
<sequence length="107" mass="12261">MFPNTSGDTEQKKACDQSQVVVTWVEPEGVSFEHYRGRNGIAIPISKILYYLEATVSMVLLSKSRLRVLVDSFFFFLLLAIRTLALHDEEPVRSSDKSQLDRIWLVL</sequence>
<comment type="caution">
    <text evidence="1">The sequence shown here is derived from an EMBL/GenBank/DDBJ whole genome shotgun (WGS) entry which is preliminary data.</text>
</comment>
<proteinExistence type="predicted"/>
<dbReference type="AlphaFoldDB" id="A0A5B0P1I0"/>
<evidence type="ECO:0000313" key="1">
    <source>
        <dbReference type="EMBL" id="KAA1094722.1"/>
    </source>
</evidence>